<evidence type="ECO:0000313" key="2">
    <source>
        <dbReference type="EMBL" id="GAA3931433.1"/>
    </source>
</evidence>
<feature type="compositionally biased region" description="Polar residues" evidence="1">
    <location>
        <begin position="145"/>
        <end position="156"/>
    </location>
</feature>
<keyword evidence="3" id="KW-1185">Reference proteome</keyword>
<proteinExistence type="predicted"/>
<dbReference type="Proteomes" id="UP001501000">
    <property type="component" value="Unassembled WGS sequence"/>
</dbReference>
<protein>
    <submittedName>
        <fullName evidence="2">Uncharacterized protein</fullName>
    </submittedName>
</protein>
<name>A0ABP7MWI8_9ACTN</name>
<comment type="caution">
    <text evidence="2">The sequence shown here is derived from an EMBL/GenBank/DDBJ whole genome shotgun (WGS) entry which is preliminary data.</text>
</comment>
<gene>
    <name evidence="2" type="ORF">GCM10022244_45340</name>
</gene>
<dbReference type="RefSeq" id="WP_345285702.1">
    <property type="nucleotide sequence ID" value="NZ_BAABAJ010000016.1"/>
</dbReference>
<sequence>MNMQEAADRADAMLDATLGAIVPEVQWDHRTSTARGCDLTRRRAVTTIISEERRGSFLGLVERHWKKSGFRITSANPSQEMPALFATSPDGFQLALKIGYKGQAFFDVITPCVEPSDVADPVSKPNGPAHPPGRIPTPHVRSDFWSATTPAPSASG</sequence>
<dbReference type="EMBL" id="BAABAJ010000016">
    <property type="protein sequence ID" value="GAA3931433.1"/>
    <property type="molecule type" value="Genomic_DNA"/>
</dbReference>
<organism evidence="2 3">
    <name type="scientific">Streptomyces gulbargensis</name>
    <dbReference type="NCBI Taxonomy" id="364901"/>
    <lineage>
        <taxon>Bacteria</taxon>
        <taxon>Bacillati</taxon>
        <taxon>Actinomycetota</taxon>
        <taxon>Actinomycetes</taxon>
        <taxon>Kitasatosporales</taxon>
        <taxon>Streptomycetaceae</taxon>
        <taxon>Streptomyces</taxon>
    </lineage>
</organism>
<accession>A0ABP7MWI8</accession>
<evidence type="ECO:0000313" key="3">
    <source>
        <dbReference type="Proteomes" id="UP001501000"/>
    </source>
</evidence>
<evidence type="ECO:0000256" key="1">
    <source>
        <dbReference type="SAM" id="MobiDB-lite"/>
    </source>
</evidence>
<feature type="region of interest" description="Disordered" evidence="1">
    <location>
        <begin position="119"/>
        <end position="156"/>
    </location>
</feature>
<reference evidence="3" key="1">
    <citation type="journal article" date="2019" name="Int. J. Syst. Evol. Microbiol.">
        <title>The Global Catalogue of Microorganisms (GCM) 10K type strain sequencing project: providing services to taxonomists for standard genome sequencing and annotation.</title>
        <authorList>
            <consortium name="The Broad Institute Genomics Platform"/>
            <consortium name="The Broad Institute Genome Sequencing Center for Infectious Disease"/>
            <person name="Wu L."/>
            <person name="Ma J."/>
        </authorList>
    </citation>
    <scope>NUCLEOTIDE SEQUENCE [LARGE SCALE GENOMIC DNA]</scope>
    <source>
        <strain evidence="3">JCM 16956</strain>
    </source>
</reference>